<organism evidence="1 2">
    <name type="scientific">Brachionus plicatilis</name>
    <name type="common">Marine rotifer</name>
    <name type="synonym">Brachionus muelleri</name>
    <dbReference type="NCBI Taxonomy" id="10195"/>
    <lineage>
        <taxon>Eukaryota</taxon>
        <taxon>Metazoa</taxon>
        <taxon>Spiralia</taxon>
        <taxon>Gnathifera</taxon>
        <taxon>Rotifera</taxon>
        <taxon>Eurotatoria</taxon>
        <taxon>Monogononta</taxon>
        <taxon>Pseudotrocha</taxon>
        <taxon>Ploima</taxon>
        <taxon>Brachionidae</taxon>
        <taxon>Brachionus</taxon>
    </lineage>
</organism>
<dbReference type="AlphaFoldDB" id="A0A3M7SGE0"/>
<dbReference type="EMBL" id="REGN01001423">
    <property type="protein sequence ID" value="RNA34755.1"/>
    <property type="molecule type" value="Genomic_DNA"/>
</dbReference>
<evidence type="ECO:0000313" key="1">
    <source>
        <dbReference type="EMBL" id="RNA34755.1"/>
    </source>
</evidence>
<dbReference type="OrthoDB" id="6765568at2759"/>
<keyword evidence="2" id="KW-1185">Reference proteome</keyword>
<name>A0A3M7SGE0_BRAPC</name>
<gene>
    <name evidence="1" type="ORF">BpHYR1_006941</name>
</gene>
<protein>
    <recommendedName>
        <fullName evidence="3">MULE transposase domain-containing protein</fullName>
    </recommendedName>
</protein>
<evidence type="ECO:0008006" key="3">
    <source>
        <dbReference type="Google" id="ProtNLM"/>
    </source>
</evidence>
<dbReference type="Proteomes" id="UP000276133">
    <property type="component" value="Unassembled WGS sequence"/>
</dbReference>
<dbReference type="PANTHER" id="PTHR47160:SF10">
    <property type="entry name" value="MULE TRANSPOSASE DOMAIN-CONTAINING PROTEIN"/>
    <property type="match status" value="1"/>
</dbReference>
<proteinExistence type="predicted"/>
<dbReference type="PANTHER" id="PTHR47160">
    <property type="entry name" value="PUTATIVE-RELATED"/>
    <property type="match status" value="1"/>
</dbReference>
<sequence length="429" mass="49339">MNHLDDCKPKIKTKVKQVTASIKDMALKNPDSKPRKIKLECTRDLSEEIVANLPTYNASRQLCNRAKIDIYKDFDIPGDLTFELDDSFKFIIKDDIKDLFLYFDGTWKDGDIQHRMLFFTTAKNLTLLEEYKHWFCDGTFDAVPLIFTQLFSLHILIKGKTLPLVYGLFTIKSEPITISTDFEVGIINALEENFSEAIACGCFFHFKKSIYRQIQSLGLASEYNDIGNKDNLTRQFSKMIACLDFVPLDHVVDTFVQLKSLAPSNLKDLLSYFEEYYIGKRARGRFNTKLGLPRTNNHLEGWHNGIQATIKSHPHLLSLIDCLKLEQSNTENINIRLSTGDSAKRNRYPAFATFSVMVLSTSSYGRKKCSYQTQGEHFFSYSGLFWSLVVVKNADQSDFHIRKQDKILNKCSIKCFKKIISYGKKAFDE</sequence>
<evidence type="ECO:0000313" key="2">
    <source>
        <dbReference type="Proteomes" id="UP000276133"/>
    </source>
</evidence>
<reference evidence="1 2" key="1">
    <citation type="journal article" date="2018" name="Sci. Rep.">
        <title>Genomic signatures of local adaptation to the degree of environmental predictability in rotifers.</title>
        <authorList>
            <person name="Franch-Gras L."/>
            <person name="Hahn C."/>
            <person name="Garcia-Roger E.M."/>
            <person name="Carmona M.J."/>
            <person name="Serra M."/>
            <person name="Gomez A."/>
        </authorList>
    </citation>
    <scope>NUCLEOTIDE SEQUENCE [LARGE SCALE GENOMIC DNA]</scope>
    <source>
        <strain evidence="1">HYR1</strain>
    </source>
</reference>
<comment type="caution">
    <text evidence="1">The sequence shown here is derived from an EMBL/GenBank/DDBJ whole genome shotgun (WGS) entry which is preliminary data.</text>
</comment>
<accession>A0A3M7SGE0</accession>